<dbReference type="AlphaFoldDB" id="A0A382W0R0"/>
<feature type="non-terminal residue" evidence="1">
    <location>
        <position position="1"/>
    </location>
</feature>
<name>A0A382W0R0_9ZZZZ</name>
<dbReference type="EMBL" id="UINC01156114">
    <property type="protein sequence ID" value="SVD52347.1"/>
    <property type="molecule type" value="Genomic_DNA"/>
</dbReference>
<reference evidence="1" key="1">
    <citation type="submission" date="2018-05" db="EMBL/GenBank/DDBJ databases">
        <authorList>
            <person name="Lanie J.A."/>
            <person name="Ng W.-L."/>
            <person name="Kazmierczak K.M."/>
            <person name="Andrzejewski T.M."/>
            <person name="Davidsen T.M."/>
            <person name="Wayne K.J."/>
            <person name="Tettelin H."/>
            <person name="Glass J.I."/>
            <person name="Rusch D."/>
            <person name="Podicherti R."/>
            <person name="Tsui H.-C.T."/>
            <person name="Winkler M.E."/>
        </authorList>
    </citation>
    <scope>NUCLEOTIDE SEQUENCE</scope>
</reference>
<protein>
    <submittedName>
        <fullName evidence="1">Uncharacterized protein</fullName>
    </submittedName>
</protein>
<evidence type="ECO:0000313" key="1">
    <source>
        <dbReference type="EMBL" id="SVD52347.1"/>
    </source>
</evidence>
<gene>
    <name evidence="1" type="ORF">METZ01_LOCUS405201</name>
</gene>
<proteinExistence type="predicted"/>
<sequence length="147" mass="16764">VLLPAVPTVAELPAQDLALPRQVTEGSWLNLRLQVLGLSLSYPAYRVSVALTDSDRVGFEFWMSTGMTKHLSEEGRDETERILAYHAKGIQNRVADLLREEFSALWPSYNSRLDFGGDFMTAGTDLDAPPQRWARWREEALEWSWRP</sequence>
<accession>A0A382W0R0</accession>
<organism evidence="1">
    <name type="scientific">marine metagenome</name>
    <dbReference type="NCBI Taxonomy" id="408172"/>
    <lineage>
        <taxon>unclassified sequences</taxon>
        <taxon>metagenomes</taxon>
        <taxon>ecological metagenomes</taxon>
    </lineage>
</organism>